<dbReference type="Pfam" id="PF13604">
    <property type="entry name" value="AAA_30"/>
    <property type="match status" value="1"/>
</dbReference>
<accession>A0A812HSX2</accession>
<feature type="compositionally biased region" description="Low complexity" evidence="1">
    <location>
        <begin position="1919"/>
        <end position="1935"/>
    </location>
</feature>
<dbReference type="SUPFAM" id="SSF52540">
    <property type="entry name" value="P-loop containing nucleoside triphosphate hydrolases"/>
    <property type="match status" value="2"/>
</dbReference>
<dbReference type="Gene3D" id="3.40.50.150">
    <property type="entry name" value="Vaccinia Virus protein VP39"/>
    <property type="match status" value="1"/>
</dbReference>
<evidence type="ECO:0000313" key="4">
    <source>
        <dbReference type="Proteomes" id="UP000604046"/>
    </source>
</evidence>
<organism evidence="3 4">
    <name type="scientific">Symbiodinium natans</name>
    <dbReference type="NCBI Taxonomy" id="878477"/>
    <lineage>
        <taxon>Eukaryota</taxon>
        <taxon>Sar</taxon>
        <taxon>Alveolata</taxon>
        <taxon>Dinophyceae</taxon>
        <taxon>Suessiales</taxon>
        <taxon>Symbiodiniaceae</taxon>
        <taxon>Symbiodinium</taxon>
    </lineage>
</organism>
<dbReference type="InterPro" id="IPR027417">
    <property type="entry name" value="P-loop_NTPase"/>
</dbReference>
<proteinExistence type="predicted"/>
<protein>
    <recommendedName>
        <fullName evidence="2">AAA+ ATPase domain-containing protein</fullName>
    </recommendedName>
</protein>
<dbReference type="Gene3D" id="3.40.50.300">
    <property type="entry name" value="P-loop containing nucleotide triphosphate hydrolases"/>
    <property type="match status" value="1"/>
</dbReference>
<evidence type="ECO:0000256" key="1">
    <source>
        <dbReference type="SAM" id="MobiDB-lite"/>
    </source>
</evidence>
<sequence>MLSRPNGELTRAGQYYYQLIDRARTITSWKSFFKDKWVDWVVHVPVIIRGIRRNGRNRGMPYERTKRLPVTDLNVTLPRQSEGLSDAQAARNLKASALAQLGNPEPNDIIWELSDETYYLDATREWTFSQQAMQVVDDRVVVETVLDQPLGLCGTSPTSCTAAPMFYVDCQGRLLDKYEPTVKEQRAVAFTSWNCHAFFYKSARTVAKCEPIGERARYRGERKPGETPEFKDWREWEGEVASGHFYTEDLEQVRRELLAEGHCPKVVMRSMSEWRCLRLRVRGGEDCVISAFHEDLDVLQAWMGRLGLPYCGQRLAGAASEVFLHLLKARRDPPGSRQALLAEQDHQCKLCTVECHRNKTALESSHATTLESRFSRRAYEQYVESPRLPPLVFKLNSHKPDHICHGIDVARCRKNGLAHAKFPAPIFCPKDNVEQAREGHLADLTYVRLREDGRWAAFKQLPYVGQGWYAKPAVAYMLEKGLATWSDFVYSLDATAHVDQESVAQALQKMEAAWPEGEEHYAKLSVNALIGLWARNMNLIYTMRTSNHQFDGSGCQHRELFLDAAGGMHWDHIYVTQLLSNRSCRPVHDFVMASEYVAVSRIRDALATVPSRYLKAVKTDCVVFQDLPKKFQGLVDSLVRERHPDGTPVYRCEEVKGLEGQYRIPRIEAEWMCNIDTWKVAEDPVLHCLEGGSLLLTGYPGTGKTHLARQIVTALREEGYKVKIITKTHSSVQNFGMQAETADHWVRSTVRNGYCNIDWLVVEEITQLDTGLWNDVTCVSMNRKVKFLLLGDFRQFPAVMDNFAGTPVQRELKHCQLLHDLTDGWHHELTENRRSDPGIFDFLRWLRVDEPREQSLPEAVRAARERFPRQGEPDVSLVISHAHRIRINARDNRRLAPPEAVTIEYTGTGPTTTNMPQTMRVWPGLKLIGVGGRVTKGIYVHVAEVGPEKIVLDGGDSFTHAALLKHTRLCHAITYASCQGLTLEGRVFLCDTESPHFTLKHLYVGSSRVRHFHQKPALARHEPYLAQICAHLAFPTGQVTRVLQRLLVSVPEVDSGQIDLELDEAVPAGGGLEAGHEATLHVRRGEVAAEDFRVVEASLGQLALDVLLDRLQVCLGSLVLLETQGESPGFRLAAVGAGVPQDAQPLVGPPGLRAHREELAATLVGRKLTELEYRFGLHRSFFFHDKKKNAGHRRHRGARGWEVTSLDNNPKASPTICSDILQWDYKAFEPGHFDMVWASPCCTEFSIALKKRPRNLPLGDALVLKTLEVIDYLKPRWWAIENPSTGRLKTRPYMQGLHMDRVTYCKYGFRYKKPTAIWHNLPWTPSQGPCRKGDRCEAFQGTCHPEAAQRGPTKGRQGSNSRDQLYSIPPALCDEIAASATLGLNGQGAGKTVLLVSMILEQYRGCFERIYIFSPSVEVDSAWQPVKDYIRDELGVNTDREQCWWEDWDEGALRKIIADQKRITQKSKELGLKKLYSVLVVLDDHADNPAVHRKTGDGVLDTLFIRGRHFCINTWVSTQKLRLMSSAVRVNVMFYCVFRLRNQLELDALVEELSAMLPKETLYAMYEEATREPYSFWFVNLRAPKEDMFWVRFDRKFLLNGDAPEPDGGQGIYDPSHWPPPDRPRQTSDGSNASEFSVRPTRFFRRRSKKGMTSIYVDSRLRAEGTDSSFSFDIGESVHIQSGAKLAVYKVRVADAFLSTDRGTFLYWEDTVAGTLHYAELPVGAYTGPRLAAWISSNFASASYTAETNELDVTYDGVRLILNDAELRQRFPGTAPYPPGASPSKPLSINHLLGPSYLTGSVQRFVFVTVNPFSELYLRCPTLANGETTVGPLGHDILCKIVVSKGVGHVMETETSEGHWVQLHGPITLRQWRFKLTDYQGNIVNTRGTSISFPVVATEPAVAEPPAQPVVAEPPEPAEPAAVAEPPTEVPQEAPQPKRRGRPPGSKNKPKPPPTVAVAELPKHAESPTPEPQQEPHQERAQEPPPEPQQPVRMTPSEARRARQLSRADRFHELLLANTMDL</sequence>
<gene>
    <name evidence="3" type="ORF">SNAT2548_LOCUS1948</name>
</gene>
<feature type="compositionally biased region" description="Pro residues" evidence="1">
    <location>
        <begin position="1906"/>
        <end position="1918"/>
    </location>
</feature>
<dbReference type="EMBL" id="CAJNDS010000112">
    <property type="protein sequence ID" value="CAE6960851.1"/>
    <property type="molecule type" value="Genomic_DNA"/>
</dbReference>
<dbReference type="SMART" id="SM00382">
    <property type="entry name" value="AAA"/>
    <property type="match status" value="1"/>
</dbReference>
<keyword evidence="4" id="KW-1185">Reference proteome</keyword>
<evidence type="ECO:0000313" key="3">
    <source>
        <dbReference type="EMBL" id="CAE6960851.1"/>
    </source>
</evidence>
<dbReference type="Proteomes" id="UP000604046">
    <property type="component" value="Unassembled WGS sequence"/>
</dbReference>
<feature type="compositionally biased region" description="Basic and acidic residues" evidence="1">
    <location>
        <begin position="1998"/>
        <end position="2009"/>
    </location>
</feature>
<evidence type="ECO:0000259" key="2">
    <source>
        <dbReference type="SMART" id="SM00382"/>
    </source>
</evidence>
<feature type="region of interest" description="Disordered" evidence="1">
    <location>
        <begin position="1609"/>
        <end position="1636"/>
    </location>
</feature>
<dbReference type="SUPFAM" id="SSF53335">
    <property type="entry name" value="S-adenosyl-L-methionine-dependent methyltransferases"/>
    <property type="match status" value="1"/>
</dbReference>
<feature type="domain" description="AAA+ ATPase" evidence="2">
    <location>
        <begin position="690"/>
        <end position="900"/>
    </location>
</feature>
<comment type="caution">
    <text evidence="3">The sequence shown here is derived from an EMBL/GenBank/DDBJ whole genome shotgun (WGS) entry which is preliminary data.</text>
</comment>
<feature type="region of interest" description="Disordered" evidence="1">
    <location>
        <begin position="1904"/>
        <end position="2009"/>
    </location>
</feature>
<dbReference type="InterPro" id="IPR003593">
    <property type="entry name" value="AAA+_ATPase"/>
</dbReference>
<dbReference type="InterPro" id="IPR029063">
    <property type="entry name" value="SAM-dependent_MTases_sf"/>
</dbReference>
<name>A0A812HSX2_9DINO</name>
<reference evidence="3" key="1">
    <citation type="submission" date="2021-02" db="EMBL/GenBank/DDBJ databases">
        <authorList>
            <person name="Dougan E. K."/>
            <person name="Rhodes N."/>
            <person name="Thang M."/>
            <person name="Chan C."/>
        </authorList>
    </citation>
    <scope>NUCLEOTIDE SEQUENCE</scope>
</reference>